<protein>
    <submittedName>
        <fullName evidence="7">Tn3 family transposase</fullName>
    </submittedName>
</protein>
<proteinExistence type="inferred from homology"/>
<feature type="domain" description="DUF4158" evidence="6">
    <location>
        <begin position="6"/>
        <end position="170"/>
    </location>
</feature>
<dbReference type="KEGG" id="fsm:CCS41_06880"/>
<feature type="domain" description="Tn3 transposase DDE" evidence="5">
    <location>
        <begin position="580"/>
        <end position="967"/>
    </location>
</feature>
<dbReference type="RefSeq" id="WP_119797433.1">
    <property type="nucleotide sequence ID" value="NZ_CP021659.1"/>
</dbReference>
<dbReference type="InterPro" id="IPR047653">
    <property type="entry name" value="Tn3-like_transpos"/>
</dbReference>
<dbReference type="GO" id="GO:0003677">
    <property type="term" value="F:DNA binding"/>
    <property type="evidence" value="ECO:0007669"/>
    <property type="project" value="UniProtKB-KW"/>
</dbReference>
<evidence type="ECO:0000256" key="1">
    <source>
        <dbReference type="ARBA" id="ARBA00009402"/>
    </source>
</evidence>
<sequence length="995" mass="112888">MPRRQILSQAERESLLALPEDELTLNRMAYFSEQDLALVNAHRKPASQFGFAVLLCYLKNIGFIPDKKSSPSAALLKIITSRLKLSAEFWQEYISGRATTRREHLSEIYRYLKLTAFNGQIQKECIQHLLPQATMTDRGILLAEALLRHLHQRRIIVPGIDVVERTCAEAMTLGDKAVYTTLNAQLTPQQKSALDTLLVTTEKQISRLTWLLQPPGKINGKNVLQHIDRLNAIDALALPDGVERNVHQNRLLKLAREGRKMSSRDLADFSSLRRYATMVCVLTEAKATIIDEIIELHERILGSMFSRAKRQQAERLQKTGKLIQQKLRQYVSVGQAILDARDAGEDPLSAIEHVLPWEDFAASLEETRLLARKDNFEPLHLITEKFSTLRKYSPRLLSALQLRATAAALPLSDALDTIREMYRKQLRKVPPSAPLDFIPESWKKMVITPTGIDRQYYEICAMNELKGALRAGDIWVRGSRRYKNFDDYLIPTHDFEKLLNHNPLSIPFETDCGAYLKSRMLLLASCLEEVNAMAVTGDLPDVEISDKGVKITPLDNCVPATISPLADLIYSMLPHPKITEILDEVERWTAFTRHFTHLKNPLTHPEDNRLLLTTILADGINLGLTKMAESCPGTTRSSLENMQAWYIRDETYSAALAELVNAQKARPLAALWGDGSTSSSDGQNFRVGSHGRYAGQVNLKYGQEPGVQFYTHISDQYSPFYTKVISRVRDSTHVLDGLLYHESDLEITEHYTDTAGFTEHVFALMHLLRFAFAPRIRDLHDKRLFIQGKAEKYPALQSIISTTPLNIKEIKTHWHEILRLATSIKQGTVTASLMLKKLASYPKQNGLAKALREIGRIERTLFMLDWFRDPALHRRVQSGLNKGEARNALARAVFMHRLGEIRDRGLENQSYRASGLTLITAAITLWNTVYIENAINLLKRKGVQLNEQLLTHLSPLGWEHINLTGDYIWRNNKKLAAGKYRPLPPVDVSQYKKSS</sequence>
<dbReference type="GO" id="GO:0006313">
    <property type="term" value="P:DNA transposition"/>
    <property type="evidence" value="ECO:0007669"/>
    <property type="project" value="InterPro"/>
</dbReference>
<keyword evidence="2" id="KW-0815">Transposition</keyword>
<dbReference type="Proteomes" id="UP000261875">
    <property type="component" value="Chromosome"/>
</dbReference>
<dbReference type="InterPro" id="IPR025296">
    <property type="entry name" value="DUF4158"/>
</dbReference>
<dbReference type="GO" id="GO:0004803">
    <property type="term" value="F:transposase activity"/>
    <property type="evidence" value="ECO:0007669"/>
    <property type="project" value="InterPro"/>
</dbReference>
<accession>A0A2U8I545</accession>
<evidence type="ECO:0000313" key="7">
    <source>
        <dbReference type="EMBL" id="AWK14258.1"/>
    </source>
</evidence>
<dbReference type="OrthoDB" id="5292689at2"/>
<evidence type="ECO:0000256" key="2">
    <source>
        <dbReference type="ARBA" id="ARBA00022578"/>
    </source>
</evidence>
<keyword evidence="8" id="KW-1185">Reference proteome</keyword>
<dbReference type="AlphaFoldDB" id="A0A2U8I545"/>
<keyword evidence="3" id="KW-0238">DNA-binding</keyword>
<comment type="similarity">
    <text evidence="1">Belongs to the transposase 7 family.</text>
</comment>
<evidence type="ECO:0000313" key="8">
    <source>
        <dbReference type="Proteomes" id="UP000261875"/>
    </source>
</evidence>
<name>A0A2U8I545_9GAMM</name>
<keyword evidence="4" id="KW-0233">DNA recombination</keyword>
<dbReference type="EMBL" id="CP021659">
    <property type="protein sequence ID" value="AWK14258.1"/>
    <property type="molecule type" value="Genomic_DNA"/>
</dbReference>
<evidence type="ECO:0000256" key="3">
    <source>
        <dbReference type="ARBA" id="ARBA00023125"/>
    </source>
</evidence>
<evidence type="ECO:0000256" key="4">
    <source>
        <dbReference type="ARBA" id="ARBA00023172"/>
    </source>
</evidence>
<gene>
    <name evidence="7" type="ORF">CCS41_06880</name>
</gene>
<organism evidence="7 8">
    <name type="scientific">Candidatus Fukatsuia symbiotica</name>
    <dbReference type="NCBI Taxonomy" id="1878942"/>
    <lineage>
        <taxon>Bacteria</taxon>
        <taxon>Pseudomonadati</taxon>
        <taxon>Pseudomonadota</taxon>
        <taxon>Gammaproteobacteria</taxon>
        <taxon>Enterobacterales</taxon>
        <taxon>Yersiniaceae</taxon>
        <taxon>Candidatus Fukatsuia</taxon>
    </lineage>
</organism>
<evidence type="ECO:0000259" key="6">
    <source>
        <dbReference type="Pfam" id="PF13700"/>
    </source>
</evidence>
<dbReference type="InterPro" id="IPR002513">
    <property type="entry name" value="Tn3_Tnp_DDE_dom"/>
</dbReference>
<dbReference type="Pfam" id="PF13700">
    <property type="entry name" value="DUF4158"/>
    <property type="match status" value="1"/>
</dbReference>
<dbReference type="Pfam" id="PF01526">
    <property type="entry name" value="DDE_Tnp_Tn3"/>
    <property type="match status" value="1"/>
</dbReference>
<evidence type="ECO:0000259" key="5">
    <source>
        <dbReference type="Pfam" id="PF01526"/>
    </source>
</evidence>
<dbReference type="NCBIfam" id="NF033527">
    <property type="entry name" value="transpos_Tn3"/>
    <property type="match status" value="1"/>
</dbReference>
<reference evidence="7 8" key="1">
    <citation type="submission" date="2017-05" db="EMBL/GenBank/DDBJ databases">
        <title>Genome sequence of Candidatus Fukatsuia symbiotica and Candidatus Hamiltonella defensa from Acyrthosiphon pisum strain 5D.</title>
        <authorList>
            <person name="Patel V.A."/>
            <person name="Chevignon G."/>
            <person name="Russell J.A."/>
            <person name="Oliver K.M."/>
        </authorList>
    </citation>
    <scope>NUCLEOTIDE SEQUENCE [LARGE SCALE GENOMIC DNA]</scope>
    <source>
        <strain evidence="7 8">5D</strain>
    </source>
</reference>